<gene>
    <name evidence="2" type="primary">bet</name>
    <name evidence="2" type="ORF">DWW89_06525</name>
</gene>
<evidence type="ECO:0000313" key="2">
    <source>
        <dbReference type="EMBL" id="RGU26094.1"/>
    </source>
</evidence>
<dbReference type="Proteomes" id="UP000283765">
    <property type="component" value="Unassembled WGS sequence"/>
</dbReference>
<proteinExistence type="predicted"/>
<sequence>MAENTQIVEYESNGEMVKISPTMIKRYLVSGGGNVSDGEVMMFMSLCRYQHLNPFLREAYLIKYGSNDPATIVTGKDVFTKRANADPRYKGKKAGIIVIKKDGAVEEREGTMVLPNETIVGGWAKIFIDGKEDEYQSVGFDEYAGRKKDGSLNSQWAKKPATMIRKVAVVQALREAFPDRFQGLYAQEEFQNVSDVKLDTEKVVADEIKENANTVDFDEDNIIDVEPTDTADKQSEELPPFMQSEES</sequence>
<dbReference type="Pfam" id="PF03837">
    <property type="entry name" value="RecT"/>
    <property type="match status" value="1"/>
</dbReference>
<dbReference type="AlphaFoldDB" id="A0A412RR22"/>
<evidence type="ECO:0000256" key="1">
    <source>
        <dbReference type="SAM" id="MobiDB-lite"/>
    </source>
</evidence>
<feature type="compositionally biased region" description="Acidic residues" evidence="1">
    <location>
        <begin position="219"/>
        <end position="229"/>
    </location>
</feature>
<dbReference type="NCBIfam" id="TIGR01913">
    <property type="entry name" value="bet_lambda"/>
    <property type="match status" value="1"/>
</dbReference>
<dbReference type="InterPro" id="IPR010183">
    <property type="entry name" value="Phage_lambda_Bet"/>
</dbReference>
<dbReference type="RefSeq" id="WP_117993506.1">
    <property type="nucleotide sequence ID" value="NZ_QRXR01000008.1"/>
</dbReference>
<name>A0A412RR22_9FIRM</name>
<dbReference type="InterPro" id="IPR018330">
    <property type="entry name" value="RecT_fam"/>
</dbReference>
<evidence type="ECO:0000313" key="3">
    <source>
        <dbReference type="Proteomes" id="UP000283765"/>
    </source>
</evidence>
<comment type="caution">
    <text evidence="2">The sequence shown here is derived from an EMBL/GenBank/DDBJ whole genome shotgun (WGS) entry which is preliminary data.</text>
</comment>
<organism evidence="2 3">
    <name type="scientific">Agathobacter rectalis</name>
    <dbReference type="NCBI Taxonomy" id="39491"/>
    <lineage>
        <taxon>Bacteria</taxon>
        <taxon>Bacillati</taxon>
        <taxon>Bacillota</taxon>
        <taxon>Clostridia</taxon>
        <taxon>Lachnospirales</taxon>
        <taxon>Lachnospiraceae</taxon>
        <taxon>Agathobacter</taxon>
    </lineage>
</organism>
<dbReference type="EMBL" id="QRXR01000008">
    <property type="protein sequence ID" value="RGU26094.1"/>
    <property type="molecule type" value="Genomic_DNA"/>
</dbReference>
<protein>
    <submittedName>
        <fullName evidence="2">Phage recombination protein Bet</fullName>
    </submittedName>
</protein>
<accession>A0A412RR22</accession>
<reference evidence="2 3" key="1">
    <citation type="submission" date="2018-08" db="EMBL/GenBank/DDBJ databases">
        <title>A genome reference for cultivated species of the human gut microbiota.</title>
        <authorList>
            <person name="Zou Y."/>
            <person name="Xue W."/>
            <person name="Luo G."/>
        </authorList>
    </citation>
    <scope>NUCLEOTIDE SEQUENCE [LARGE SCALE GENOMIC DNA]</scope>
    <source>
        <strain evidence="2 3">AF17-27</strain>
    </source>
</reference>
<dbReference type="GO" id="GO:0006310">
    <property type="term" value="P:DNA recombination"/>
    <property type="evidence" value="ECO:0007669"/>
    <property type="project" value="InterPro"/>
</dbReference>
<dbReference type="GO" id="GO:0003677">
    <property type="term" value="F:DNA binding"/>
    <property type="evidence" value="ECO:0007669"/>
    <property type="project" value="InterPro"/>
</dbReference>
<feature type="region of interest" description="Disordered" evidence="1">
    <location>
        <begin position="219"/>
        <end position="247"/>
    </location>
</feature>